<proteinExistence type="predicted"/>
<reference evidence="2" key="1">
    <citation type="submission" date="2023-06" db="EMBL/GenBank/DDBJ databases">
        <authorList>
            <person name="Polev D.E."/>
            <person name="Saitova A.T."/>
            <person name="Bogumilchik E.A."/>
            <person name="Kokorina G.I."/>
            <person name="Voskresenskaia E.A."/>
        </authorList>
    </citation>
    <scope>NUCLEOTIDE SEQUENCE</scope>
    <source>
        <strain evidence="2">2145 StPb PI</strain>
    </source>
</reference>
<dbReference type="RefSeq" id="WP_289817756.1">
    <property type="nucleotide sequence ID" value="NZ_JAUEHU010000005.1"/>
</dbReference>
<protein>
    <submittedName>
        <fullName evidence="2">Uncharacterized protein</fullName>
    </submittedName>
</protein>
<evidence type="ECO:0000313" key="3">
    <source>
        <dbReference type="Proteomes" id="UP001167864"/>
    </source>
</evidence>
<sequence>MLGLSPYEENDISRDTTELPLDAEVAKTDVRGCRRKGPLFAPALARQLAHTLMIISRTNGEIVLFGDMASLVNQPEKAAIVDEGGEIYLSQ</sequence>
<accession>A0AAW7K6B3</accession>
<dbReference type="EMBL" id="JAUEHU010000005">
    <property type="protein sequence ID" value="MDN0087009.1"/>
    <property type="molecule type" value="Genomic_DNA"/>
</dbReference>
<gene>
    <name evidence="2" type="ORF">QVN42_06295</name>
</gene>
<feature type="region of interest" description="Disordered" evidence="1">
    <location>
        <begin position="1"/>
        <end position="20"/>
    </location>
</feature>
<evidence type="ECO:0000256" key="1">
    <source>
        <dbReference type="SAM" id="MobiDB-lite"/>
    </source>
</evidence>
<dbReference type="Proteomes" id="UP001167864">
    <property type="component" value="Unassembled WGS sequence"/>
</dbReference>
<dbReference type="AlphaFoldDB" id="A0AAW7K6B3"/>
<evidence type="ECO:0000313" key="2">
    <source>
        <dbReference type="EMBL" id="MDN0087009.1"/>
    </source>
</evidence>
<organism evidence="2 3">
    <name type="scientific">Yersinia nurmii</name>
    <dbReference type="NCBI Taxonomy" id="685706"/>
    <lineage>
        <taxon>Bacteria</taxon>
        <taxon>Pseudomonadati</taxon>
        <taxon>Pseudomonadota</taxon>
        <taxon>Gammaproteobacteria</taxon>
        <taxon>Enterobacterales</taxon>
        <taxon>Yersiniaceae</taxon>
        <taxon>Yersinia</taxon>
    </lineage>
</organism>
<name>A0AAW7K6B3_9GAMM</name>
<comment type="caution">
    <text evidence="2">The sequence shown here is derived from an EMBL/GenBank/DDBJ whole genome shotgun (WGS) entry which is preliminary data.</text>
</comment>